<feature type="domain" description="PEGA" evidence="4">
    <location>
        <begin position="364"/>
        <end position="427"/>
    </location>
</feature>
<feature type="coiled-coil region" evidence="1">
    <location>
        <begin position="76"/>
        <end position="117"/>
    </location>
</feature>
<keyword evidence="1" id="KW-0175">Coiled coil</keyword>
<accession>A4C800</accession>
<dbReference type="HOGENOM" id="CLU_448289_0_0_6"/>
<dbReference type="Proteomes" id="UP000006201">
    <property type="component" value="Unassembled WGS sequence"/>
</dbReference>
<comment type="caution">
    <text evidence="5">The sequence shown here is derived from an EMBL/GenBank/DDBJ whole genome shotgun (WGS) entry which is preliminary data.</text>
</comment>
<dbReference type="GO" id="GO:0120147">
    <property type="term" value="F:formylglycine-generating oxidase activity"/>
    <property type="evidence" value="ECO:0007669"/>
    <property type="project" value="TreeGrafter"/>
</dbReference>
<dbReference type="InterPro" id="IPR016187">
    <property type="entry name" value="CTDL_fold"/>
</dbReference>
<dbReference type="InterPro" id="IPR005532">
    <property type="entry name" value="SUMF_dom"/>
</dbReference>
<keyword evidence="2" id="KW-0732">Signal</keyword>
<proteinExistence type="predicted"/>
<dbReference type="eggNOG" id="COG1262">
    <property type="taxonomic scope" value="Bacteria"/>
</dbReference>
<evidence type="ECO:0000259" key="4">
    <source>
        <dbReference type="Pfam" id="PF08308"/>
    </source>
</evidence>
<keyword evidence="6" id="KW-1185">Reference proteome</keyword>
<feature type="domain" description="Sulfatase-modifying factor enzyme-like" evidence="3">
    <location>
        <begin position="451"/>
        <end position="684"/>
    </location>
</feature>
<evidence type="ECO:0008006" key="7">
    <source>
        <dbReference type="Google" id="ProtNLM"/>
    </source>
</evidence>
<organism evidence="5 6">
    <name type="scientific">Pseudoalteromonas tunicata D2</name>
    <dbReference type="NCBI Taxonomy" id="87626"/>
    <lineage>
        <taxon>Bacteria</taxon>
        <taxon>Pseudomonadati</taxon>
        <taxon>Pseudomonadota</taxon>
        <taxon>Gammaproteobacteria</taxon>
        <taxon>Alteromonadales</taxon>
        <taxon>Pseudoalteromonadaceae</taxon>
        <taxon>Pseudoalteromonas</taxon>
    </lineage>
</organism>
<evidence type="ECO:0000313" key="5">
    <source>
        <dbReference type="EMBL" id="EAR28715.1"/>
    </source>
</evidence>
<feature type="coiled-coil region" evidence="1">
    <location>
        <begin position="161"/>
        <end position="188"/>
    </location>
</feature>
<feature type="chain" id="PRO_5002667009" description="Sulfatase modifying factor 1" evidence="2">
    <location>
        <begin position="50"/>
        <end position="686"/>
    </location>
</feature>
<dbReference type="InterPro" id="IPR051043">
    <property type="entry name" value="Sulfatase_Mod_Factor_Kinase"/>
</dbReference>
<dbReference type="InterPro" id="IPR013229">
    <property type="entry name" value="PEGA"/>
</dbReference>
<dbReference type="Gene3D" id="3.90.1580.10">
    <property type="entry name" value="paralog of FGE (formylglycine-generating enzyme)"/>
    <property type="match status" value="1"/>
</dbReference>
<dbReference type="Pfam" id="PF08308">
    <property type="entry name" value="PEGA"/>
    <property type="match status" value="1"/>
</dbReference>
<dbReference type="PANTHER" id="PTHR23150:SF19">
    <property type="entry name" value="FORMYLGLYCINE-GENERATING ENZYME"/>
    <property type="match status" value="1"/>
</dbReference>
<dbReference type="SUPFAM" id="SSF56436">
    <property type="entry name" value="C-type lectin-like"/>
    <property type="match status" value="1"/>
</dbReference>
<feature type="signal peptide" evidence="2">
    <location>
        <begin position="1"/>
        <end position="49"/>
    </location>
</feature>
<reference evidence="5 6" key="1">
    <citation type="submission" date="2006-02" db="EMBL/GenBank/DDBJ databases">
        <authorList>
            <person name="Moran M.A."/>
            <person name="Kjelleberg S."/>
            <person name="Egan S."/>
            <person name="Saunders N."/>
            <person name="Thomas T."/>
            <person name="Ferriera S."/>
            <person name="Johnson J."/>
            <person name="Kravitz S."/>
            <person name="Halpern A."/>
            <person name="Remington K."/>
            <person name="Beeson K."/>
            <person name="Tran B."/>
            <person name="Rogers Y.-H."/>
            <person name="Friedman R."/>
            <person name="Venter J.C."/>
        </authorList>
    </citation>
    <scope>NUCLEOTIDE SEQUENCE [LARGE SCALE GENOMIC DNA]</scope>
    <source>
        <strain evidence="5 6">D2</strain>
    </source>
</reference>
<dbReference type="EMBL" id="AAOH01000003">
    <property type="protein sequence ID" value="EAR28715.1"/>
    <property type="molecule type" value="Genomic_DNA"/>
</dbReference>
<dbReference type="STRING" id="87626.PTD2_06724"/>
<dbReference type="InterPro" id="IPR042095">
    <property type="entry name" value="SUMF_sf"/>
</dbReference>
<evidence type="ECO:0000313" key="6">
    <source>
        <dbReference type="Proteomes" id="UP000006201"/>
    </source>
</evidence>
<dbReference type="Pfam" id="PF03781">
    <property type="entry name" value="FGE-sulfatase"/>
    <property type="match status" value="1"/>
</dbReference>
<dbReference type="PANTHER" id="PTHR23150">
    <property type="entry name" value="SULFATASE MODIFYING FACTOR 1, 2"/>
    <property type="match status" value="1"/>
</dbReference>
<evidence type="ECO:0000259" key="3">
    <source>
        <dbReference type="Pfam" id="PF03781"/>
    </source>
</evidence>
<sequence>MCFALQLNSIKGNKNNNNQKSAVLGMECMRLAPLSILISISLLALSAQAQDVNTVTSIESEITLKQSEFDNFTDVLEKHLKEESQLQQQLDLLRARSAKLEKEKNQALDAMNEMYRRMIEDPSVDITETKNRYQAAVSSHKQNKDDIAMQLAAIASHRQEIEQIRVAKHTLLNTLEGLKEQRNSARVERLRNEFSREGTVEVSNTINCKRTETLAACEQRGQHLGLQKATKRFLDQIFANLTEIRTVESKRNMAGAQVQVLNSHVVSSEFSGQGNYSVNLNVAMRGSVNAARLCQLLNLDNRFCSNYSNELTNVYQPTVEPDISIPVVSFKDLPVSDIATASVVTAPSAPQVSVLKRQDQALNYELILRSNVRDDEVFIDGVSYGSTRLSVALPQGLHDVEIRKTGYESYRQSVDLRSNRTIRAKLTKINTPIAELAQSMTASSADSTLSQGMIVVPAGEFEMGDLTGNGLANELPVVKKILSDSFVMHEKEVTVGQYHAFINESNYITEAEAGKGCAYYLNGEPVWEQSLNWKSPGYEQGDDFPVVCLTYNDAKAYADWLVSKTGQQYRLPTEVEWEYAARAGSKTDYAWGNDIGNNLANCGWCGSAWSNQSAAPVGSFQPNKYGLYDMVGNVWEWTQKTAGQSDVAVRGGAWNFAPSLARSSTRLILTTDFRANYIGFRVVRER</sequence>
<evidence type="ECO:0000256" key="2">
    <source>
        <dbReference type="SAM" id="SignalP"/>
    </source>
</evidence>
<name>A4C800_9GAMM</name>
<protein>
    <recommendedName>
        <fullName evidence="7">Sulfatase modifying factor 1</fullName>
    </recommendedName>
</protein>
<evidence type="ECO:0000256" key="1">
    <source>
        <dbReference type="SAM" id="Coils"/>
    </source>
</evidence>
<dbReference type="AlphaFoldDB" id="A4C800"/>
<gene>
    <name evidence="5" type="ORF">PTD2_06724</name>
</gene>